<feature type="chain" id="PRO_5009306877" description="glucuronosyltransferase" evidence="7">
    <location>
        <begin position="18"/>
        <end position="285"/>
    </location>
</feature>
<dbReference type="EC" id="2.4.1.17" evidence="2"/>
<dbReference type="PANTHER" id="PTHR48043:SF55">
    <property type="entry name" value="UDP-GLUCURONOSYLTRANSFERASE"/>
    <property type="match status" value="1"/>
</dbReference>
<accession>A0A1I7SZ28</accession>
<keyword evidence="4" id="KW-0808">Transferase</keyword>
<protein>
    <recommendedName>
        <fullName evidence="2">glucuronosyltransferase</fullName>
        <ecNumber evidence="2">2.4.1.17</ecNumber>
    </recommendedName>
</protein>
<dbReference type="Proteomes" id="UP000095282">
    <property type="component" value="Unplaced"/>
</dbReference>
<keyword evidence="8" id="KW-1185">Reference proteome</keyword>
<evidence type="ECO:0000256" key="2">
    <source>
        <dbReference type="ARBA" id="ARBA00012544"/>
    </source>
</evidence>
<dbReference type="WBParaSite" id="Csp11.Scaffold37.g202.t1">
    <property type="protein sequence ID" value="Csp11.Scaffold37.g202.t1"/>
    <property type="gene ID" value="Csp11.Scaffold37.g202"/>
</dbReference>
<comment type="similarity">
    <text evidence="1">Belongs to the UDP-glycosyltransferase family.</text>
</comment>
<keyword evidence="5 7" id="KW-0732">Signal</keyword>
<dbReference type="eggNOG" id="KOG1192">
    <property type="taxonomic scope" value="Eukaryota"/>
</dbReference>
<evidence type="ECO:0000256" key="1">
    <source>
        <dbReference type="ARBA" id="ARBA00009995"/>
    </source>
</evidence>
<comment type="catalytic activity">
    <reaction evidence="6">
        <text>glucuronate acceptor + UDP-alpha-D-glucuronate = acceptor beta-D-glucuronoside + UDP + H(+)</text>
        <dbReference type="Rhea" id="RHEA:21032"/>
        <dbReference type="ChEBI" id="CHEBI:15378"/>
        <dbReference type="ChEBI" id="CHEBI:58052"/>
        <dbReference type="ChEBI" id="CHEBI:58223"/>
        <dbReference type="ChEBI" id="CHEBI:132367"/>
        <dbReference type="ChEBI" id="CHEBI:132368"/>
        <dbReference type="EC" id="2.4.1.17"/>
    </reaction>
</comment>
<feature type="signal peptide" evidence="7">
    <location>
        <begin position="1"/>
        <end position="17"/>
    </location>
</feature>
<evidence type="ECO:0000256" key="5">
    <source>
        <dbReference type="ARBA" id="ARBA00022729"/>
    </source>
</evidence>
<dbReference type="AlphaFoldDB" id="A0A1I7SZ28"/>
<dbReference type="Pfam" id="PF00201">
    <property type="entry name" value="UDPGT"/>
    <property type="match status" value="1"/>
</dbReference>
<dbReference type="InterPro" id="IPR002213">
    <property type="entry name" value="UDP_glucos_trans"/>
</dbReference>
<evidence type="ECO:0000256" key="7">
    <source>
        <dbReference type="SAM" id="SignalP"/>
    </source>
</evidence>
<name>A0A1I7SZ28_9PELO</name>
<evidence type="ECO:0000256" key="6">
    <source>
        <dbReference type="ARBA" id="ARBA00047475"/>
    </source>
</evidence>
<dbReference type="PANTHER" id="PTHR48043">
    <property type="entry name" value="EG:EG0003.4 PROTEIN-RELATED"/>
    <property type="match status" value="1"/>
</dbReference>
<dbReference type="SUPFAM" id="SSF53756">
    <property type="entry name" value="UDP-Glycosyltransferase/glycogen phosphorylase"/>
    <property type="match status" value="1"/>
</dbReference>
<organism evidence="8 9">
    <name type="scientific">Caenorhabditis tropicalis</name>
    <dbReference type="NCBI Taxonomy" id="1561998"/>
    <lineage>
        <taxon>Eukaryota</taxon>
        <taxon>Metazoa</taxon>
        <taxon>Ecdysozoa</taxon>
        <taxon>Nematoda</taxon>
        <taxon>Chromadorea</taxon>
        <taxon>Rhabditida</taxon>
        <taxon>Rhabditina</taxon>
        <taxon>Rhabditomorpha</taxon>
        <taxon>Rhabditoidea</taxon>
        <taxon>Rhabditidae</taxon>
        <taxon>Peloderinae</taxon>
        <taxon>Caenorhabditis</taxon>
    </lineage>
</organism>
<dbReference type="InterPro" id="IPR050271">
    <property type="entry name" value="UDP-glycosyltransferase"/>
</dbReference>
<evidence type="ECO:0000256" key="3">
    <source>
        <dbReference type="ARBA" id="ARBA00022676"/>
    </source>
</evidence>
<reference evidence="9" key="1">
    <citation type="submission" date="2016-11" db="UniProtKB">
        <authorList>
            <consortium name="WormBaseParasite"/>
        </authorList>
    </citation>
    <scope>IDENTIFICATION</scope>
</reference>
<evidence type="ECO:0000313" key="8">
    <source>
        <dbReference type="Proteomes" id="UP000095282"/>
    </source>
</evidence>
<dbReference type="PROSITE" id="PS51257">
    <property type="entry name" value="PROKAR_LIPOPROTEIN"/>
    <property type="match status" value="1"/>
</dbReference>
<keyword evidence="3" id="KW-0328">Glycosyltransferase</keyword>
<proteinExistence type="inferred from homology"/>
<sequence length="285" mass="32534">MKLIYLISLLFLSSCFSYKVLIFNPAYGSSHSNFLGKLADILIDGGHNVTMLIPTYLSNKRNQPGSKKVKHIVEIGQDERTWKIFEEGQVEEIVKTKIWTMDPEMMSLFSIVGRMNVGIGYQCEYIFKQTEILEQLRNENFDLAITESLFLCPFALFDHIGIKTVINADSNLFKDAVKYAHGEPAAIGYYPGLFSPNGDKMSFVARVKNLITMLFTKYLFGSRYEQELKTIKPYYNGTKSWTELVSNVAFYFINSNKYLDYASPTLPKTVFVGGMQVTTNKKKQN</sequence>
<evidence type="ECO:0000256" key="4">
    <source>
        <dbReference type="ARBA" id="ARBA00022679"/>
    </source>
</evidence>
<dbReference type="STRING" id="1561998.A0A1I7SZ28"/>
<dbReference type="GO" id="GO:0015020">
    <property type="term" value="F:glucuronosyltransferase activity"/>
    <property type="evidence" value="ECO:0007669"/>
    <property type="project" value="UniProtKB-EC"/>
</dbReference>
<evidence type="ECO:0000313" key="9">
    <source>
        <dbReference type="WBParaSite" id="Csp11.Scaffold37.g202.t1"/>
    </source>
</evidence>